<protein>
    <recommendedName>
        <fullName evidence="1">DUF1023 domain-containing protein</fullName>
    </recommendedName>
</protein>
<reference evidence="2 3" key="1">
    <citation type="submission" date="2017-11" db="EMBL/GenBank/DDBJ databases">
        <title>Infants hospitalized years apart are colonized by the same room-sourced microbial strains.</title>
        <authorList>
            <person name="Brooks B."/>
            <person name="Olm M.R."/>
            <person name="Firek B.A."/>
            <person name="Baker R."/>
            <person name="Thomas B.C."/>
            <person name="Morowitz M.J."/>
            <person name="Banfield J.F."/>
        </authorList>
    </citation>
    <scope>NUCLEOTIDE SEQUENCE [LARGE SCALE GENOMIC DNA]</scope>
    <source>
        <strain evidence="2">S2_012_000_R3_87</strain>
    </source>
</reference>
<dbReference type="EMBL" id="QFNY01000137">
    <property type="protein sequence ID" value="PZP00320.1"/>
    <property type="molecule type" value="Genomic_DNA"/>
</dbReference>
<dbReference type="Pfam" id="PF06259">
    <property type="entry name" value="Abhydrolase_8"/>
    <property type="match status" value="1"/>
</dbReference>
<dbReference type="AlphaFoldDB" id="A0A2W5B6U1"/>
<comment type="caution">
    <text evidence="2">The sequence shown here is derived from an EMBL/GenBank/DDBJ whole genome shotgun (WGS) entry which is preliminary data.</text>
</comment>
<evidence type="ECO:0000313" key="2">
    <source>
        <dbReference type="EMBL" id="PZP00320.1"/>
    </source>
</evidence>
<organism evidence="2 3">
    <name type="scientific">Corynebacterium urealyticum</name>
    <dbReference type="NCBI Taxonomy" id="43771"/>
    <lineage>
        <taxon>Bacteria</taxon>
        <taxon>Bacillati</taxon>
        <taxon>Actinomycetota</taxon>
        <taxon>Actinomycetes</taxon>
        <taxon>Mycobacteriales</taxon>
        <taxon>Corynebacteriaceae</taxon>
        <taxon>Corynebacterium</taxon>
    </lineage>
</organism>
<evidence type="ECO:0000313" key="3">
    <source>
        <dbReference type="Proteomes" id="UP000249451"/>
    </source>
</evidence>
<feature type="non-terminal residue" evidence="2">
    <location>
        <position position="1"/>
    </location>
</feature>
<gene>
    <name evidence="2" type="ORF">DI609_06525</name>
</gene>
<feature type="domain" description="DUF1023" evidence="1">
    <location>
        <begin position="1"/>
        <end position="71"/>
    </location>
</feature>
<name>A0A2W5B6U1_9CORY</name>
<dbReference type="Proteomes" id="UP000249451">
    <property type="component" value="Unassembled WGS sequence"/>
</dbReference>
<sequence length="159" mass="16357">NPDATLHVSGYSYGSVVVGQGAADGHLDADRVTFLGSPGVPVNHASELQLNPGARVEAYTEPGDLIENISSTATVGKLAYDPAAVFPKNQGIHGADPTSPLFGADDLLNPGGNDERAGISQLLEYGIDRVDDARLAAGGETGSHSAYYNDPAVVAALRE</sequence>
<proteinExistence type="predicted"/>
<dbReference type="InterPro" id="IPR010427">
    <property type="entry name" value="DUF1023"/>
</dbReference>
<accession>A0A2W5B6U1</accession>
<evidence type="ECO:0000259" key="1">
    <source>
        <dbReference type="Pfam" id="PF06259"/>
    </source>
</evidence>